<keyword evidence="3" id="KW-1185">Reference proteome</keyword>
<evidence type="ECO:0000313" key="2">
    <source>
        <dbReference type="EMBL" id="EQB11449.1"/>
    </source>
</evidence>
<dbReference type="Proteomes" id="UP000015531">
    <property type="component" value="Unassembled WGS sequence"/>
</dbReference>
<gene>
    <name evidence="2" type="ORF">RLDS_23890</name>
</gene>
<dbReference type="PATRIC" id="fig|1331060.3.peg.4634"/>
<feature type="transmembrane region" description="Helical" evidence="1">
    <location>
        <begin position="29"/>
        <end position="49"/>
    </location>
</feature>
<comment type="caution">
    <text evidence="2">The sequence shown here is derived from an EMBL/GenBank/DDBJ whole genome shotgun (WGS) entry which is preliminary data.</text>
</comment>
<protein>
    <submittedName>
        <fullName evidence="2">Uncharacterized protein</fullName>
    </submittedName>
</protein>
<proteinExistence type="predicted"/>
<evidence type="ECO:0000256" key="1">
    <source>
        <dbReference type="SAM" id="Phobius"/>
    </source>
</evidence>
<name>T0IP78_9SPHN</name>
<evidence type="ECO:0000313" key="3">
    <source>
        <dbReference type="Proteomes" id="UP000015531"/>
    </source>
</evidence>
<accession>T0IP78</accession>
<dbReference type="EMBL" id="ATDP01000107">
    <property type="protein sequence ID" value="EQB11449.1"/>
    <property type="molecule type" value="Genomic_DNA"/>
</dbReference>
<dbReference type="RefSeq" id="WP_021228236.1">
    <property type="nucleotide sequence ID" value="NZ_ATDP01000107.1"/>
</dbReference>
<keyword evidence="1" id="KW-0472">Membrane</keyword>
<reference evidence="2 3" key="1">
    <citation type="journal article" date="2013" name="Genome Announc.">
        <title>Draft Genome Sequence of Sphingobium lactosutens Strain DS20T, Isolated from a Hexachlorocyclohexane Dumpsite.</title>
        <authorList>
            <person name="Kumar R."/>
            <person name="Dwivedi V."/>
            <person name="Negi V."/>
            <person name="Khurana J.P."/>
            <person name="Lal R."/>
        </authorList>
    </citation>
    <scope>NUCLEOTIDE SEQUENCE [LARGE SCALE GENOMIC DNA]</scope>
    <source>
        <strain evidence="2 3">DS20</strain>
    </source>
</reference>
<keyword evidence="1" id="KW-1133">Transmembrane helix</keyword>
<dbReference type="AlphaFoldDB" id="T0IP78"/>
<organism evidence="2 3">
    <name type="scientific">Sphingobium lactosutens DS20</name>
    <dbReference type="NCBI Taxonomy" id="1331060"/>
    <lineage>
        <taxon>Bacteria</taxon>
        <taxon>Pseudomonadati</taxon>
        <taxon>Pseudomonadota</taxon>
        <taxon>Alphaproteobacteria</taxon>
        <taxon>Sphingomonadales</taxon>
        <taxon>Sphingomonadaceae</taxon>
        <taxon>Sphingobium</taxon>
    </lineage>
</organism>
<keyword evidence="1" id="KW-0812">Transmembrane</keyword>
<sequence length="53" mass="5345">MEQESAPIKDGKAKEDLAGAAGTAAGKSVWMGTAVGIGSAAIVAALLYARRRK</sequence>